<proteinExistence type="predicted"/>
<keyword evidence="2" id="KW-1185">Reference proteome</keyword>
<dbReference type="RefSeq" id="WP_101183676.1">
    <property type="nucleotide sequence ID" value="NZ_CP031218.1"/>
</dbReference>
<evidence type="ECO:0000313" key="2">
    <source>
        <dbReference type="Proteomes" id="UP000233248"/>
    </source>
</evidence>
<sequence>MNIYIYGNEDFKEEINNLLEHANVKFRLDKNSSVIELNELDDLKDAIEENPEDIYLIDDSKIIKKKSINSKFKFLRPKDGIEQEYLLDHGIGDMSVDSLDELTTHILNKLDNSQNNVIEDGVEESIRDIVDEAYEESDESYDTELDDELSSLLTHIDPNEDDEQMDDFFNQTPKMEDDVIATSSKDYFDDYINEAQEPQTYEDIRPEIEQQDIDLSEDELKVKDNIKDELLTALDEEEAKEVDLKDLDELMNLPDEEIQSDLKDDIIPKDKIEDIKENMSLKGENMANEFSELDSLNEKDVLSALEGLTDDIEPTNSMPSIEEVKSVPQEDNETIKLDSNNASDIVALIQQLLNNKTLEITVKIKD</sequence>
<organism evidence="1 2">
    <name type="scientific">Malaciobacter halophilus</name>
    <dbReference type="NCBI Taxonomy" id="197482"/>
    <lineage>
        <taxon>Bacteria</taxon>
        <taxon>Pseudomonadati</taxon>
        <taxon>Campylobacterota</taxon>
        <taxon>Epsilonproteobacteria</taxon>
        <taxon>Campylobacterales</taxon>
        <taxon>Arcobacteraceae</taxon>
        <taxon>Malaciobacter</taxon>
    </lineage>
</organism>
<dbReference type="EMBL" id="NXIF01000008">
    <property type="protein sequence ID" value="PKI81780.1"/>
    <property type="molecule type" value="Genomic_DNA"/>
</dbReference>
<gene>
    <name evidence="1" type="ORF">CP960_02595</name>
</gene>
<dbReference type="OrthoDB" id="5349106at2"/>
<dbReference type="AlphaFoldDB" id="A0A2N1J5E2"/>
<accession>A0A2N1J5E2</accession>
<comment type="caution">
    <text evidence="1">The sequence shown here is derived from an EMBL/GenBank/DDBJ whole genome shotgun (WGS) entry which is preliminary data.</text>
</comment>
<dbReference type="KEGG" id="ahs:AHALO_2430"/>
<reference evidence="1 2" key="1">
    <citation type="submission" date="2017-09" db="EMBL/GenBank/DDBJ databases">
        <title>Genomics of the genus Arcobacter.</title>
        <authorList>
            <person name="Perez-Cataluna A."/>
            <person name="Figueras M.J."/>
            <person name="Salas-Masso N."/>
        </authorList>
    </citation>
    <scope>NUCLEOTIDE SEQUENCE [LARGE SCALE GENOMIC DNA]</scope>
    <source>
        <strain evidence="1 2">DSM 18005</strain>
    </source>
</reference>
<evidence type="ECO:0000313" key="1">
    <source>
        <dbReference type="EMBL" id="PKI81780.1"/>
    </source>
</evidence>
<protein>
    <submittedName>
        <fullName evidence="1">Uncharacterized protein</fullName>
    </submittedName>
</protein>
<dbReference type="Proteomes" id="UP000233248">
    <property type="component" value="Unassembled WGS sequence"/>
</dbReference>
<name>A0A2N1J5E2_9BACT</name>